<evidence type="ECO:0000256" key="4">
    <source>
        <dbReference type="ARBA" id="ARBA00022692"/>
    </source>
</evidence>
<dbReference type="SUPFAM" id="SSF81452">
    <property type="entry name" value="Cytochrome c oxidase subunit III-like"/>
    <property type="match status" value="1"/>
</dbReference>
<dbReference type="GeneID" id="33901271"/>
<evidence type="ECO:0000256" key="2">
    <source>
        <dbReference type="ARBA" id="ARBA00010581"/>
    </source>
</evidence>
<dbReference type="Pfam" id="PF00510">
    <property type="entry name" value="COX3"/>
    <property type="match status" value="1"/>
</dbReference>
<dbReference type="InterPro" id="IPR013833">
    <property type="entry name" value="Cyt_c_oxidase_su3_a-hlx"/>
</dbReference>
<dbReference type="GO" id="GO:0019646">
    <property type="term" value="P:aerobic electron transport chain"/>
    <property type="evidence" value="ECO:0007669"/>
    <property type="project" value="InterPro"/>
</dbReference>
<sequence>MSVVGVTWAVLVPMLVLGLFKWHLPLLGLFFLLVGALVVLLVSDFFGLGFHFHWVFLLFIISEVALFVAFLHGASWFYSGGWCSLSDPLEVPLVGCFLLLGSSISLTGFHHVMSWEFSWVLLSLTAILGLGFVSLQLIEFSEDTILFYSNGFYSACLATVGLHFSHVLLGVVGMLLVLRVSVPRAGFYYCTLLTWYWHFVDYVWLLVYSLIYVC</sequence>
<dbReference type="InterPro" id="IPR000298">
    <property type="entry name" value="Cyt_c_oxidase-like_su3"/>
</dbReference>
<dbReference type="GO" id="GO:0016020">
    <property type="term" value="C:membrane"/>
    <property type="evidence" value="ECO:0007669"/>
    <property type="project" value="UniProtKB-SubCell"/>
</dbReference>
<feature type="transmembrane region" description="Helical" evidence="9">
    <location>
        <begin position="152"/>
        <end position="175"/>
    </location>
</feature>
<dbReference type="PROSITE" id="PS50253">
    <property type="entry name" value="COX3"/>
    <property type="match status" value="1"/>
</dbReference>
<dbReference type="InterPro" id="IPR035973">
    <property type="entry name" value="Cyt_c_oxidase_su3-like_sf"/>
</dbReference>
<evidence type="ECO:0000256" key="9">
    <source>
        <dbReference type="SAM" id="Phobius"/>
    </source>
</evidence>
<accession>A0A343ESQ3</accession>
<reference evidence="11" key="1">
    <citation type="journal article" date="2017" name="Parasit. Vectors">
        <title>The complete mitochondrial DNA of three monozoic tapeworms in the Caryophyllidea: a mitogenomic perspective on the phylogeny of eucestodes.</title>
        <authorList>
            <person name="Li W.X."/>
            <person name="Zhang D."/>
            <person name="Boyce K."/>
            <person name="Xi B.W."/>
            <person name="Zou H."/>
            <person name="Wu S.G."/>
            <person name="Li M."/>
            <person name="Wang G.T."/>
        </authorList>
    </citation>
    <scope>NUCLEOTIDE SEQUENCE</scope>
</reference>
<dbReference type="InterPro" id="IPR024791">
    <property type="entry name" value="Cyt_c/ubiquinol_Oxase_su3"/>
</dbReference>
<feature type="domain" description="Heme-copper oxidase subunit III family profile" evidence="10">
    <location>
        <begin position="56"/>
        <end position="214"/>
    </location>
</feature>
<evidence type="ECO:0000256" key="1">
    <source>
        <dbReference type="ARBA" id="ARBA00004141"/>
    </source>
</evidence>
<dbReference type="CDD" id="cd00386">
    <property type="entry name" value="Heme_Cu_Oxidase_III_like"/>
    <property type="match status" value="1"/>
</dbReference>
<feature type="transmembrane region" description="Helical" evidence="9">
    <location>
        <begin position="91"/>
        <end position="113"/>
    </location>
</feature>
<comment type="similarity">
    <text evidence="2 8">Belongs to the cytochrome c oxidase subunit 3 family.</text>
</comment>
<feature type="transmembrane region" description="Helical" evidence="9">
    <location>
        <begin position="195"/>
        <end position="213"/>
    </location>
</feature>
<evidence type="ECO:0000256" key="8">
    <source>
        <dbReference type="RuleBase" id="RU003375"/>
    </source>
</evidence>
<evidence type="ECO:0000256" key="3">
    <source>
        <dbReference type="ARBA" id="ARBA00015944"/>
    </source>
</evidence>
<evidence type="ECO:0000256" key="7">
    <source>
        <dbReference type="ARBA" id="ARBA00023136"/>
    </source>
</evidence>
<comment type="function">
    <text evidence="8">Component of the cytochrome c oxidase, the last enzyme in the mitochondrial electron transport chain which drives oxidative phosphorylation. The respiratory chain contains 3 multisubunit complexes succinate dehydrogenase (complex II, CII), ubiquinol-cytochrome c oxidoreductase (cytochrome b-c1 complex, complex III, CIII) and cytochrome c oxidase (complex IV, CIV), that cooperate to transfer electrons derived from NADH and succinate to molecular oxygen, creating an electrochemical gradient over the inner membrane that drives transmembrane transport and the ATP synthase. Cytochrome c oxidase is the component of the respiratory chain that catalyzes the reduction of oxygen to water. Electrons originating from reduced cytochrome c in the intermembrane space (IMS) are transferred via the dinuclear copper A center (CU(A)) of subunit 2 and heme A of subunit 1 to the active site in subunit 1, a binuclear center (BNC) formed by heme A3 and copper B (CU(B)). The BNC reduces molecular oxygen to 2 water molecules using 4 electrons from cytochrome c in the IMS and 4 protons from the mitochondrial matrix.</text>
</comment>
<keyword evidence="4 8" id="KW-0812">Transmembrane</keyword>
<keyword evidence="6 9" id="KW-1133">Transmembrane helix</keyword>
<proteinExistence type="inferred from homology"/>
<organism evidence="11">
    <name type="scientific">Breviscolex orientalis</name>
    <dbReference type="NCBI Taxonomy" id="137570"/>
    <lineage>
        <taxon>Eukaryota</taxon>
        <taxon>Metazoa</taxon>
        <taxon>Spiralia</taxon>
        <taxon>Lophotrochozoa</taxon>
        <taxon>Platyhelminthes</taxon>
        <taxon>Cestoda</taxon>
        <taxon>Eucestoda</taxon>
        <taxon>Caryophyllidea</taxon>
        <taxon>Capingentidae</taxon>
        <taxon>Breviscolex</taxon>
    </lineage>
</organism>
<comment type="subcellular location">
    <subcellularLocation>
        <location evidence="1">Membrane</location>
        <topology evidence="1">Multi-pass membrane protein</topology>
    </subcellularLocation>
</comment>
<gene>
    <name evidence="11" type="primary">cox3</name>
</gene>
<dbReference type="RefSeq" id="YP_009415136.1">
    <property type="nucleotide sequence ID" value="NC_035634.1"/>
</dbReference>
<feature type="transmembrane region" description="Helical" evidence="9">
    <location>
        <begin position="29"/>
        <end position="48"/>
    </location>
</feature>
<dbReference type="Gene3D" id="1.20.120.80">
    <property type="entry name" value="Cytochrome c oxidase, subunit III, four-helix bundle"/>
    <property type="match status" value="1"/>
</dbReference>
<dbReference type="GO" id="GO:0004129">
    <property type="term" value="F:cytochrome-c oxidase activity"/>
    <property type="evidence" value="ECO:0007669"/>
    <property type="project" value="InterPro"/>
</dbReference>
<dbReference type="PANTHER" id="PTHR11403:SF7">
    <property type="entry name" value="CYTOCHROME C OXIDASE SUBUNIT 3"/>
    <property type="match status" value="1"/>
</dbReference>
<evidence type="ECO:0000256" key="6">
    <source>
        <dbReference type="ARBA" id="ARBA00022989"/>
    </source>
</evidence>
<feature type="transmembrane region" description="Helical" evidence="9">
    <location>
        <begin position="54"/>
        <end position="79"/>
    </location>
</feature>
<keyword evidence="5" id="KW-1278">Translocase</keyword>
<dbReference type="AlphaFoldDB" id="A0A343ESQ3"/>
<keyword evidence="8 11" id="KW-0496">Mitochondrion</keyword>
<protein>
    <recommendedName>
        <fullName evidence="3 8">Cytochrome c oxidase subunit 3</fullName>
    </recommendedName>
</protein>
<evidence type="ECO:0000313" key="11">
    <source>
        <dbReference type="EMBL" id="ASL24589.1"/>
    </source>
</evidence>
<dbReference type="PANTHER" id="PTHR11403">
    <property type="entry name" value="CYTOCHROME C OXIDASE SUBUNIT III"/>
    <property type="match status" value="1"/>
</dbReference>
<keyword evidence="7 9" id="KW-0472">Membrane</keyword>
<evidence type="ECO:0000259" key="10">
    <source>
        <dbReference type="PROSITE" id="PS50253"/>
    </source>
</evidence>
<feature type="transmembrane region" description="Helical" evidence="9">
    <location>
        <begin position="119"/>
        <end position="140"/>
    </location>
</feature>
<evidence type="ECO:0000256" key="5">
    <source>
        <dbReference type="ARBA" id="ARBA00022967"/>
    </source>
</evidence>
<geneLocation type="mitochondrion" evidence="11"/>
<name>A0A343ESQ3_9CEST</name>
<dbReference type="EMBL" id="KY486752">
    <property type="protein sequence ID" value="ASL24589.1"/>
    <property type="molecule type" value="Genomic_DNA"/>
</dbReference>